<dbReference type="NCBIfam" id="TIGR04085">
    <property type="entry name" value="rSAM_more_4Fe4S"/>
    <property type="match status" value="1"/>
</dbReference>
<dbReference type="AlphaFoldDB" id="A0A0W8FCY8"/>
<dbReference type="Gene3D" id="3.20.20.70">
    <property type="entry name" value="Aldolase class I"/>
    <property type="match status" value="1"/>
</dbReference>
<dbReference type="EMBL" id="LNQE01001365">
    <property type="protein sequence ID" value="KUG18741.1"/>
    <property type="molecule type" value="Genomic_DNA"/>
</dbReference>
<dbReference type="InterPro" id="IPR013785">
    <property type="entry name" value="Aldolase_TIM"/>
</dbReference>
<dbReference type="Pfam" id="PF13186">
    <property type="entry name" value="SPASM"/>
    <property type="match status" value="1"/>
</dbReference>
<dbReference type="PANTHER" id="PTHR11228">
    <property type="entry name" value="RADICAL SAM DOMAIN PROTEIN"/>
    <property type="match status" value="1"/>
</dbReference>
<dbReference type="InterPro" id="IPR050377">
    <property type="entry name" value="Radical_SAM_PqqE_MftC-like"/>
</dbReference>
<gene>
    <name evidence="2" type="ORF">ASZ90_011554</name>
</gene>
<accession>A0A0W8FCY8</accession>
<sequence>MSRRKQKRSMGCMGCNKWNDNNESLTLKKWEELLEELSDLGCTEIFLKGGDLTLSWDKTMPIIDYAKGMFEQIYITLHKQSLSESIMNDLEHKANLIIQCENLKEISSSAVQAYAYLLTVTPDDWRNISSVISNIIDKNIMIDFVISDVDYLANDIQMMPRDISLNIYKFTNSMKYHPCLGRTITITHSGDVIPCPLMRKHKLGNIRDKELYTIFENAEGDIYKFWTLNLDKIEKCKSCEFRYACNDCRALEESLTGRLTGKTICSYDPQNGE</sequence>
<reference evidence="2" key="1">
    <citation type="journal article" date="2015" name="Proc. Natl. Acad. Sci. U.S.A.">
        <title>Networks of energetic and metabolic interactions define dynamics in microbial communities.</title>
        <authorList>
            <person name="Embree M."/>
            <person name="Liu J.K."/>
            <person name="Al-Bassam M.M."/>
            <person name="Zengler K."/>
        </authorList>
    </citation>
    <scope>NUCLEOTIDE SEQUENCE</scope>
</reference>
<dbReference type="SUPFAM" id="SSF102114">
    <property type="entry name" value="Radical SAM enzymes"/>
    <property type="match status" value="1"/>
</dbReference>
<evidence type="ECO:0000313" key="2">
    <source>
        <dbReference type="EMBL" id="KUG18741.1"/>
    </source>
</evidence>
<comment type="caution">
    <text evidence="2">The sequence shown here is derived from an EMBL/GenBank/DDBJ whole genome shotgun (WGS) entry which is preliminary data.</text>
</comment>
<proteinExistence type="predicted"/>
<name>A0A0W8FCY8_9ZZZZ</name>
<dbReference type="InterPro" id="IPR058240">
    <property type="entry name" value="rSAM_sf"/>
</dbReference>
<feature type="domain" description="4Fe4S-binding SPASM" evidence="1">
    <location>
        <begin position="181"/>
        <end position="240"/>
    </location>
</feature>
<evidence type="ECO:0000259" key="1">
    <source>
        <dbReference type="Pfam" id="PF13186"/>
    </source>
</evidence>
<protein>
    <recommendedName>
        <fullName evidence="1">4Fe4S-binding SPASM domain-containing protein</fullName>
    </recommendedName>
</protein>
<organism evidence="2">
    <name type="scientific">hydrocarbon metagenome</name>
    <dbReference type="NCBI Taxonomy" id="938273"/>
    <lineage>
        <taxon>unclassified sequences</taxon>
        <taxon>metagenomes</taxon>
        <taxon>ecological metagenomes</taxon>
    </lineage>
</organism>
<dbReference type="PANTHER" id="PTHR11228:SF34">
    <property type="entry name" value="TUNGSTEN-CONTAINING ALDEHYDE FERREDOXIN OXIDOREDUCTASE COFACTOR MODIFYING PROTEIN"/>
    <property type="match status" value="1"/>
</dbReference>
<dbReference type="InterPro" id="IPR023885">
    <property type="entry name" value="4Fe4S-binding_SPASM_dom"/>
</dbReference>